<dbReference type="AlphaFoldDB" id="A0A367YAD2"/>
<evidence type="ECO:0000313" key="3">
    <source>
        <dbReference type="Proteomes" id="UP000253472"/>
    </source>
</evidence>
<proteinExistence type="predicted"/>
<protein>
    <submittedName>
        <fullName evidence="2">Uncharacterized protein</fullName>
    </submittedName>
</protein>
<evidence type="ECO:0000256" key="1">
    <source>
        <dbReference type="SAM" id="MobiDB-lite"/>
    </source>
</evidence>
<evidence type="ECO:0000313" key="2">
    <source>
        <dbReference type="EMBL" id="RCK62815.1"/>
    </source>
</evidence>
<feature type="compositionally biased region" description="Polar residues" evidence="1">
    <location>
        <begin position="148"/>
        <end position="157"/>
    </location>
</feature>
<dbReference type="OrthoDB" id="4025896at2759"/>
<feature type="compositionally biased region" description="Low complexity" evidence="1">
    <location>
        <begin position="54"/>
        <end position="79"/>
    </location>
</feature>
<gene>
    <name evidence="2" type="ORF">Cantr_09480</name>
</gene>
<reference evidence="2 3" key="1">
    <citation type="submission" date="2018-06" db="EMBL/GenBank/DDBJ databases">
        <title>Whole genome sequencing of Candida tropicalis (genome annotated by CSBL at Korea University).</title>
        <authorList>
            <person name="Ahn J."/>
        </authorList>
    </citation>
    <scope>NUCLEOTIDE SEQUENCE [LARGE SCALE GENOMIC DNA]</scope>
    <source>
        <strain evidence="2 3">ATCC 20962</strain>
    </source>
</reference>
<name>A0A367YAD2_9ASCO</name>
<organism evidence="2 3">
    <name type="scientific">Candida viswanathii</name>
    <dbReference type="NCBI Taxonomy" id="5486"/>
    <lineage>
        <taxon>Eukaryota</taxon>
        <taxon>Fungi</taxon>
        <taxon>Dikarya</taxon>
        <taxon>Ascomycota</taxon>
        <taxon>Saccharomycotina</taxon>
        <taxon>Pichiomycetes</taxon>
        <taxon>Debaryomycetaceae</taxon>
        <taxon>Candida/Lodderomyces clade</taxon>
        <taxon>Candida</taxon>
    </lineage>
</organism>
<feature type="region of interest" description="Disordered" evidence="1">
    <location>
        <begin position="136"/>
        <end position="167"/>
    </location>
</feature>
<comment type="caution">
    <text evidence="2">The sequence shown here is derived from an EMBL/GenBank/DDBJ whole genome shotgun (WGS) entry which is preliminary data.</text>
</comment>
<sequence length="167" mass="19448">MSQTPPDETHYHQYAIPKEIETQINEITNLQSMLNQKILQLQDQLQSINQGQKSPQIQPQPSLQQQQQHHHQLQQLPQPQQLPSPPHHQYQEKIKLPPITELPLYKEHPITPPQIHKQPNVQSVLQQQSLSQLLPLLQPPPKKKRKQTTINFMISTPSNPPVKKYNK</sequence>
<accession>A0A367YAD2</accession>
<keyword evidence="3" id="KW-1185">Reference proteome</keyword>
<dbReference type="EMBL" id="QLNQ01000025">
    <property type="protein sequence ID" value="RCK62815.1"/>
    <property type="molecule type" value="Genomic_DNA"/>
</dbReference>
<feature type="region of interest" description="Disordered" evidence="1">
    <location>
        <begin position="47"/>
        <end position="94"/>
    </location>
</feature>
<dbReference type="Proteomes" id="UP000253472">
    <property type="component" value="Unassembled WGS sequence"/>
</dbReference>